<feature type="repeat" description="ANK" evidence="7">
    <location>
        <begin position="235"/>
        <end position="261"/>
    </location>
</feature>
<dbReference type="Pfam" id="PF12796">
    <property type="entry name" value="Ank_2"/>
    <property type="match status" value="4"/>
</dbReference>
<keyword evidence="6 9" id="KW-0472">Membrane</keyword>
<dbReference type="AlphaFoldDB" id="A0AA39A5K3"/>
<evidence type="ECO:0000256" key="8">
    <source>
        <dbReference type="SAM" id="MobiDB-lite"/>
    </source>
</evidence>
<dbReference type="Proteomes" id="UP001168098">
    <property type="component" value="Unassembled WGS sequence"/>
</dbReference>
<keyword evidence="2 9" id="KW-0812">Transmembrane</keyword>
<dbReference type="SMART" id="SM00248">
    <property type="entry name" value="ANK"/>
    <property type="match status" value="7"/>
</dbReference>
<feature type="transmembrane region" description="Helical" evidence="9">
    <location>
        <begin position="490"/>
        <end position="515"/>
    </location>
</feature>
<evidence type="ECO:0000259" key="10">
    <source>
        <dbReference type="Pfam" id="PF13962"/>
    </source>
</evidence>
<dbReference type="InterPro" id="IPR026961">
    <property type="entry name" value="PGG_dom"/>
</dbReference>
<name>A0AA39A5K3_VITRO</name>
<feature type="compositionally biased region" description="Basic and acidic residues" evidence="8">
    <location>
        <begin position="419"/>
        <end position="434"/>
    </location>
</feature>
<keyword evidence="5 7" id="KW-0040">ANK repeat</keyword>
<evidence type="ECO:0000256" key="4">
    <source>
        <dbReference type="ARBA" id="ARBA00022989"/>
    </source>
</evidence>
<dbReference type="InterPro" id="IPR036770">
    <property type="entry name" value="Ankyrin_rpt-contain_sf"/>
</dbReference>
<organism evidence="11 12">
    <name type="scientific">Vitis rotundifolia</name>
    <name type="common">Muscadine grape</name>
    <dbReference type="NCBI Taxonomy" id="103349"/>
    <lineage>
        <taxon>Eukaryota</taxon>
        <taxon>Viridiplantae</taxon>
        <taxon>Streptophyta</taxon>
        <taxon>Embryophyta</taxon>
        <taxon>Tracheophyta</taxon>
        <taxon>Spermatophyta</taxon>
        <taxon>Magnoliopsida</taxon>
        <taxon>eudicotyledons</taxon>
        <taxon>Gunneridae</taxon>
        <taxon>Pentapetalae</taxon>
        <taxon>rosids</taxon>
        <taxon>Vitales</taxon>
        <taxon>Vitaceae</taxon>
        <taxon>Viteae</taxon>
        <taxon>Vitis</taxon>
    </lineage>
</organism>
<evidence type="ECO:0000256" key="2">
    <source>
        <dbReference type="ARBA" id="ARBA00022692"/>
    </source>
</evidence>
<dbReference type="FunFam" id="1.25.40.20:FF:000659">
    <property type="entry name" value="Uncharacterized protein"/>
    <property type="match status" value="1"/>
</dbReference>
<feature type="transmembrane region" description="Helical" evidence="9">
    <location>
        <begin position="452"/>
        <end position="470"/>
    </location>
</feature>
<dbReference type="PROSITE" id="PS50297">
    <property type="entry name" value="ANK_REP_REGION"/>
    <property type="match status" value="4"/>
</dbReference>
<protein>
    <recommendedName>
        <fullName evidence="10">PGG domain-containing protein</fullName>
    </recommendedName>
</protein>
<evidence type="ECO:0000256" key="9">
    <source>
        <dbReference type="SAM" id="Phobius"/>
    </source>
</evidence>
<evidence type="ECO:0000256" key="6">
    <source>
        <dbReference type="ARBA" id="ARBA00023136"/>
    </source>
</evidence>
<sequence>MDQCSTSNDGQAQTTYMHAELYTAASKGNINKLEQMLEACDLGLQLTPKRNTILHIAAQFGQLDCVKLILQLTSSSSLLGQSNLKGDTPLHLAAREGHLTVVQALIQAAEALPDEIESGVGVHKAILGMANEGKDTAFHEAVRYHHPEVVKLLIEKDPQFSYGPNISGGTPLYMAVERGHGDLVQIIIDNTRTSPAYSGILGRTALHAAVIREDQEITAKLLEWKQDLTKEVDNNGWSPLHCAAYFGYTTIVHQILDKSSDRSVAYLGIKPGKVTALHLAAIRGHKEIVDLLLSYYPDCCEQVDDNGKNVLHFAMMNKQDYYPRMFLQIDGLRVRGLLNERDAQGDTPLHLLASYLVDDENFVLDDKVDKMGLNNENLTPKDMVSRATDNGLQKELVMNYFTSKEAGIGPLSWVPRDREVPRDKEVTRDREDKGSSGSNSISTLKKVGETHLIVTALVATVTFAAGFTLPGGYNENDGLATLGKKEAFKAFVVADTLAMVSSVSAAFVYFFTAGYEKEELLHKHLPLGFFLTMFGMGAMVVAFMTGMYAVLPRFSWLPIPVCVLCCCFFLVFYHVFKQFQES</sequence>
<dbReference type="Gene3D" id="1.25.40.20">
    <property type="entry name" value="Ankyrin repeat-containing domain"/>
    <property type="match status" value="2"/>
</dbReference>
<dbReference type="SUPFAM" id="SSF48403">
    <property type="entry name" value="Ankyrin repeat"/>
    <property type="match status" value="1"/>
</dbReference>
<dbReference type="InterPro" id="IPR002110">
    <property type="entry name" value="Ankyrin_rpt"/>
</dbReference>
<accession>A0AA39A5K3</accession>
<keyword evidence="3" id="KW-0677">Repeat</keyword>
<dbReference type="GO" id="GO:0005886">
    <property type="term" value="C:plasma membrane"/>
    <property type="evidence" value="ECO:0007669"/>
    <property type="project" value="TreeGrafter"/>
</dbReference>
<feature type="repeat" description="ANK" evidence="7">
    <location>
        <begin position="167"/>
        <end position="190"/>
    </location>
</feature>
<keyword evidence="4 9" id="KW-1133">Transmembrane helix</keyword>
<feature type="repeat" description="ANK" evidence="7">
    <location>
        <begin position="272"/>
        <end position="294"/>
    </location>
</feature>
<feature type="domain" description="PGG" evidence="10">
    <location>
        <begin position="443"/>
        <end position="550"/>
    </location>
</feature>
<dbReference type="PANTHER" id="PTHR24186:SF53">
    <property type="entry name" value="PGG DOMAIN-CONTAINING PROTEIN"/>
    <property type="match status" value="1"/>
</dbReference>
<feature type="region of interest" description="Disordered" evidence="8">
    <location>
        <begin position="419"/>
        <end position="442"/>
    </location>
</feature>
<evidence type="ECO:0000256" key="7">
    <source>
        <dbReference type="PROSITE-ProRule" id="PRU00023"/>
    </source>
</evidence>
<dbReference type="PANTHER" id="PTHR24186">
    <property type="entry name" value="PROTEIN PHOSPHATASE 1 REGULATORY SUBUNIT"/>
    <property type="match status" value="1"/>
</dbReference>
<proteinExistence type="predicted"/>
<evidence type="ECO:0000313" key="12">
    <source>
        <dbReference type="Proteomes" id="UP001168098"/>
    </source>
</evidence>
<evidence type="ECO:0000256" key="3">
    <source>
        <dbReference type="ARBA" id="ARBA00022737"/>
    </source>
</evidence>
<evidence type="ECO:0000256" key="1">
    <source>
        <dbReference type="ARBA" id="ARBA00004141"/>
    </source>
</evidence>
<dbReference type="EMBL" id="JARBHA010000005">
    <property type="protein sequence ID" value="KAJ9701400.1"/>
    <property type="molecule type" value="Genomic_DNA"/>
</dbReference>
<reference evidence="11 12" key="1">
    <citation type="journal article" date="2023" name="BMC Biotechnol.">
        <title>Vitis rotundifolia cv Carlos genome sequencing.</title>
        <authorList>
            <person name="Huff M."/>
            <person name="Hulse-Kemp A."/>
            <person name="Scheffler B."/>
            <person name="Youngblood R."/>
            <person name="Simpson S."/>
            <person name="Babiker E."/>
            <person name="Staton M."/>
        </authorList>
    </citation>
    <scope>NUCLEOTIDE SEQUENCE [LARGE SCALE GENOMIC DNA]</scope>
    <source>
        <tissue evidence="11">Leaf</tissue>
    </source>
</reference>
<evidence type="ECO:0000256" key="5">
    <source>
        <dbReference type="ARBA" id="ARBA00023043"/>
    </source>
</evidence>
<comment type="caution">
    <text evidence="11">The sequence shown here is derived from an EMBL/GenBank/DDBJ whole genome shotgun (WGS) entry which is preliminary data.</text>
</comment>
<keyword evidence="12" id="KW-1185">Reference proteome</keyword>
<gene>
    <name evidence="11" type="ORF">PVL29_006654</name>
</gene>
<evidence type="ECO:0000313" key="11">
    <source>
        <dbReference type="EMBL" id="KAJ9701400.1"/>
    </source>
</evidence>
<dbReference type="Pfam" id="PF13962">
    <property type="entry name" value="PGG"/>
    <property type="match status" value="1"/>
</dbReference>
<feature type="transmembrane region" description="Helical" evidence="9">
    <location>
        <begin position="557"/>
        <end position="576"/>
    </location>
</feature>
<feature type="transmembrane region" description="Helical" evidence="9">
    <location>
        <begin position="527"/>
        <end position="551"/>
    </location>
</feature>
<dbReference type="PROSITE" id="PS50088">
    <property type="entry name" value="ANK_REPEAT"/>
    <property type="match status" value="4"/>
</dbReference>
<comment type="subcellular location">
    <subcellularLocation>
        <location evidence="1">Membrane</location>
        <topology evidence="1">Multi-pass membrane protein</topology>
    </subcellularLocation>
</comment>
<feature type="repeat" description="ANK" evidence="7">
    <location>
        <begin position="85"/>
        <end position="107"/>
    </location>
</feature>